<dbReference type="HAMAP" id="MF_01411">
    <property type="entry name" value="LPS_assembly_LptD"/>
    <property type="match status" value="1"/>
</dbReference>
<comment type="function">
    <text evidence="1">Together with LptE, is involved in the assembly of lipopolysaccharide (LPS) at the surface of the outer membrane.</text>
</comment>
<dbReference type="EMBL" id="CP028324">
    <property type="protein sequence ID" value="AVR94914.1"/>
    <property type="molecule type" value="Genomic_DNA"/>
</dbReference>
<dbReference type="Proteomes" id="UP000240505">
    <property type="component" value="Chromosome"/>
</dbReference>
<keyword evidence="4" id="KW-1185">Reference proteome</keyword>
<dbReference type="InterPro" id="IPR020889">
    <property type="entry name" value="LipoPS_assembly_LptD"/>
</dbReference>
<dbReference type="PANTHER" id="PTHR30189:SF1">
    <property type="entry name" value="LPS-ASSEMBLY PROTEIN LPTD"/>
    <property type="match status" value="1"/>
</dbReference>
<evidence type="ECO:0000313" key="4">
    <source>
        <dbReference type="Proteomes" id="UP000240505"/>
    </source>
</evidence>
<organism evidence="3 4">
    <name type="scientific">Pseudoduganella armeniaca</name>
    <dbReference type="NCBI Taxonomy" id="2072590"/>
    <lineage>
        <taxon>Bacteria</taxon>
        <taxon>Pseudomonadati</taxon>
        <taxon>Pseudomonadota</taxon>
        <taxon>Betaproteobacteria</taxon>
        <taxon>Burkholderiales</taxon>
        <taxon>Oxalobacteraceae</taxon>
        <taxon>Telluria group</taxon>
        <taxon>Pseudoduganella</taxon>
    </lineage>
</organism>
<gene>
    <name evidence="1" type="primary">lptD</name>
    <name evidence="3" type="ORF">C9I28_03680</name>
</gene>
<proteinExistence type="inferred from homology"/>
<reference evidence="3 4" key="1">
    <citation type="submission" date="2018-03" db="EMBL/GenBank/DDBJ databases">
        <title>Massilia armeniaca sp. nov., isolated from desert soil.</title>
        <authorList>
            <person name="Huang H."/>
            <person name="Ren M."/>
        </authorList>
    </citation>
    <scope>NUCLEOTIDE SEQUENCE [LARGE SCALE GENOMIC DNA]</scope>
    <source>
        <strain evidence="3 4">ZMN-3</strain>
    </source>
</reference>
<comment type="subcellular location">
    <subcellularLocation>
        <location evidence="1">Cell outer membrane</location>
    </subcellularLocation>
</comment>
<evidence type="ECO:0000256" key="1">
    <source>
        <dbReference type="HAMAP-Rule" id="MF_01411"/>
    </source>
</evidence>
<dbReference type="PANTHER" id="PTHR30189">
    <property type="entry name" value="LPS-ASSEMBLY PROTEIN"/>
    <property type="match status" value="1"/>
</dbReference>
<comment type="subunit">
    <text evidence="1">Component of the lipopolysaccharide transport and assembly complex. Interacts with LptE and LptA.</text>
</comment>
<keyword evidence="1" id="KW-0732">Signal</keyword>
<dbReference type="GO" id="GO:0009279">
    <property type="term" value="C:cell outer membrane"/>
    <property type="evidence" value="ECO:0007669"/>
    <property type="project" value="UniProtKB-SubCell"/>
</dbReference>
<dbReference type="AlphaFoldDB" id="A0A2R4C5N9"/>
<dbReference type="InterPro" id="IPR050218">
    <property type="entry name" value="LptD"/>
</dbReference>
<dbReference type="GO" id="GO:0015920">
    <property type="term" value="P:lipopolysaccharide transport"/>
    <property type="evidence" value="ECO:0007669"/>
    <property type="project" value="InterPro"/>
</dbReference>
<evidence type="ECO:0000313" key="3">
    <source>
        <dbReference type="EMBL" id="AVR94914.1"/>
    </source>
</evidence>
<dbReference type="KEGG" id="masz:C9I28_03680"/>
<protein>
    <recommendedName>
        <fullName evidence="1">LPS-assembly protein LptD</fullName>
    </recommendedName>
</protein>
<dbReference type="OrthoDB" id="9760225at2"/>
<dbReference type="Pfam" id="PF04453">
    <property type="entry name" value="LptD"/>
    <property type="match status" value="1"/>
</dbReference>
<comment type="caution">
    <text evidence="1">Lacks conserved residue(s) required for the propagation of feature annotation.</text>
</comment>
<evidence type="ECO:0000259" key="2">
    <source>
        <dbReference type="Pfam" id="PF04453"/>
    </source>
</evidence>
<feature type="chain" id="PRO_5015366368" description="LPS-assembly protein LptD" evidence="1">
    <location>
        <begin position="31"/>
        <end position="747"/>
    </location>
</feature>
<accession>A0A2R4C5N9</accession>
<keyword evidence="1" id="KW-0998">Cell outer membrane</keyword>
<feature type="signal peptide" evidence="1">
    <location>
        <begin position="1"/>
        <end position="30"/>
    </location>
</feature>
<comment type="similarity">
    <text evidence="1">Belongs to the LptD family.</text>
</comment>
<dbReference type="GO" id="GO:1990351">
    <property type="term" value="C:transporter complex"/>
    <property type="evidence" value="ECO:0007669"/>
    <property type="project" value="TreeGrafter"/>
</dbReference>
<sequence length="747" mass="84265" precursor="true">MSWFLAPPSKQRWAFALTALVAASAVPTHAQPVAAAAKGTPRVEDPDAPVTVRAEEITGRPERELVLERDVEIVREKMRVTADSACYRQVEAELEAKDNIRVWRFGDYYTADEFRINTDTGVGYMLHPTYKLELNNGQGKARRIDFLNPDEAVVVDGTYSTCEGPNPDWYLKASTLNLDMGRETGVARNTVVYFKDVPLIGTPALSFSLSGERRSGWLPALPSYSSRGSAELTLPYYFNIAPNRDLTLYPHYISRRGLQIGAVGRYMGETDAGTYEGRTLVEYLPHDKEAGINRWQVNSSHSQALAKDWSFGWNVRAASDDNYPNDFSKTVAGSAERQLLRELRTDYRGEYWGLTARVQKYQVLQDPDLTTPTPHPYDRLPAINFHAARYDIAGFDWQVDSEVTRFQHPTLINGNRMVVVPQVSYPIISPSYFITPKLMLNASAYQLDDWKNTGTGQLEQSRSETRAIPTFSLDSGLEFERQTKLFGRAVTQTLEPRLFYVYTPYRDQTSIPNFDTANATFNFSQIFSENRFVGSDRISDANQVTAAVVSRFLEESGAERLRLSFGQRFYFHEPRVTLDGATTAAGSRSDLLLAAAGRISDTWGVDSAVQYNPDDKKVVSSSLNMQFQPGAKKVVNAGYRYLRDSFKNVDFSTQWPISQKWYGVGRLSYSMKDHRILESLIGVEYNCDCWVFRAGAQRFVTTANKTSTQFFFQLELTGLSKLGIGSPLEVMKNSIPGYQRINDVTRR</sequence>
<dbReference type="GO" id="GO:0043165">
    <property type="term" value="P:Gram-negative-bacterium-type cell outer membrane assembly"/>
    <property type="evidence" value="ECO:0007669"/>
    <property type="project" value="UniProtKB-UniRule"/>
</dbReference>
<dbReference type="RefSeq" id="WP_107140265.1">
    <property type="nucleotide sequence ID" value="NZ_CP028324.1"/>
</dbReference>
<feature type="domain" description="LptD C-terminal" evidence="2">
    <location>
        <begin position="293"/>
        <end position="661"/>
    </location>
</feature>
<keyword evidence="1" id="KW-0472">Membrane</keyword>
<name>A0A2R4C5N9_9BURK</name>
<dbReference type="InterPro" id="IPR007543">
    <property type="entry name" value="LptD_C"/>
</dbReference>